<feature type="chain" id="PRO_5046714186" evidence="1">
    <location>
        <begin position="29"/>
        <end position="345"/>
    </location>
</feature>
<keyword evidence="3" id="KW-1185">Reference proteome</keyword>
<protein>
    <submittedName>
        <fullName evidence="2">Uncharacterized protein</fullName>
    </submittedName>
</protein>
<evidence type="ECO:0000313" key="2">
    <source>
        <dbReference type="EMBL" id="MFC5865232.1"/>
    </source>
</evidence>
<sequence length="345" mass="38661">MSCKPYRYFHAGCLVLLALFCFGGALYAQKVPAPGSRTIIDAHNCYPYFEWWYDRIDRALSTGTPVSIEQDLGWYTDAKTGKSWSVVTHGNPIEGNEPTMEHYFFDRVRPIVEKALREGNHGDWPLITLNLDFKDNKPEHLAAVLALLRKYQGWLTTAQKGEDIATVASLDVKPILVLTGEPDAQQTVFYDQLAVGDRVLLFGAIHTGDKDPQASPEVIGAEKANNYRRWWNNPWDVVEAGGQQHAGEWTPEKMARLKALVARAHANGLWIRFYTLDGATEKELSCNGWFHGYNFGSLAAARIRWKAAIDAHVDYLASDQYELVGKEIRAESHAAGLALKKPGTR</sequence>
<name>A0ABW1EN60_9BACT</name>
<comment type="caution">
    <text evidence="2">The sequence shown here is derived from an EMBL/GenBank/DDBJ whole genome shotgun (WGS) entry which is preliminary data.</text>
</comment>
<keyword evidence="1" id="KW-0732">Signal</keyword>
<dbReference type="Proteomes" id="UP001596091">
    <property type="component" value="Unassembled WGS sequence"/>
</dbReference>
<organism evidence="2 3">
    <name type="scientific">Acidicapsa dinghuensis</name>
    <dbReference type="NCBI Taxonomy" id="2218256"/>
    <lineage>
        <taxon>Bacteria</taxon>
        <taxon>Pseudomonadati</taxon>
        <taxon>Acidobacteriota</taxon>
        <taxon>Terriglobia</taxon>
        <taxon>Terriglobales</taxon>
        <taxon>Acidobacteriaceae</taxon>
        <taxon>Acidicapsa</taxon>
    </lineage>
</organism>
<dbReference type="EMBL" id="JBHSPH010000017">
    <property type="protein sequence ID" value="MFC5865232.1"/>
    <property type="molecule type" value="Genomic_DNA"/>
</dbReference>
<dbReference type="RefSeq" id="WP_263342542.1">
    <property type="nucleotide sequence ID" value="NZ_JAGSYH010000013.1"/>
</dbReference>
<evidence type="ECO:0000313" key="3">
    <source>
        <dbReference type="Proteomes" id="UP001596091"/>
    </source>
</evidence>
<gene>
    <name evidence="2" type="ORF">ACFPT7_23200</name>
</gene>
<reference evidence="3" key="1">
    <citation type="journal article" date="2019" name="Int. J. Syst. Evol. Microbiol.">
        <title>The Global Catalogue of Microorganisms (GCM) 10K type strain sequencing project: providing services to taxonomists for standard genome sequencing and annotation.</title>
        <authorList>
            <consortium name="The Broad Institute Genomics Platform"/>
            <consortium name="The Broad Institute Genome Sequencing Center for Infectious Disease"/>
            <person name="Wu L."/>
            <person name="Ma J."/>
        </authorList>
    </citation>
    <scope>NUCLEOTIDE SEQUENCE [LARGE SCALE GENOMIC DNA]</scope>
    <source>
        <strain evidence="3">JCM 4087</strain>
    </source>
</reference>
<evidence type="ECO:0000256" key="1">
    <source>
        <dbReference type="SAM" id="SignalP"/>
    </source>
</evidence>
<accession>A0ABW1EN60</accession>
<proteinExistence type="predicted"/>
<feature type="signal peptide" evidence="1">
    <location>
        <begin position="1"/>
        <end position="28"/>
    </location>
</feature>